<dbReference type="Proteomes" id="UP000289455">
    <property type="component" value="Unassembled WGS sequence"/>
</dbReference>
<gene>
    <name evidence="1" type="ORF">ESB04_08745</name>
</gene>
<evidence type="ECO:0008006" key="3">
    <source>
        <dbReference type="Google" id="ProtNLM"/>
    </source>
</evidence>
<dbReference type="AlphaFoldDB" id="A0A4V1M5B3"/>
<organism evidence="1 2">
    <name type="scientific">Aquirufa rosea</name>
    <dbReference type="NCBI Taxonomy" id="2509241"/>
    <lineage>
        <taxon>Bacteria</taxon>
        <taxon>Pseudomonadati</taxon>
        <taxon>Bacteroidota</taxon>
        <taxon>Cytophagia</taxon>
        <taxon>Cytophagales</taxon>
        <taxon>Flectobacillaceae</taxon>
        <taxon>Aquirufa</taxon>
    </lineage>
</organism>
<keyword evidence="2" id="KW-1185">Reference proteome</keyword>
<evidence type="ECO:0000313" key="1">
    <source>
        <dbReference type="EMBL" id="RXK48126.1"/>
    </source>
</evidence>
<reference evidence="1 2" key="1">
    <citation type="submission" date="2019-01" db="EMBL/GenBank/DDBJ databases">
        <title>Cytophagaceae bacterium strain CAR-16.</title>
        <authorList>
            <person name="Chen W.-M."/>
        </authorList>
    </citation>
    <scope>NUCLEOTIDE SEQUENCE [LARGE SCALE GENOMIC DNA]</scope>
    <source>
        <strain evidence="1 2">CAR-16</strain>
    </source>
</reference>
<evidence type="ECO:0000313" key="2">
    <source>
        <dbReference type="Proteomes" id="UP000289455"/>
    </source>
</evidence>
<proteinExistence type="predicted"/>
<accession>A0A4V1M5B3</accession>
<comment type="caution">
    <text evidence="1">The sequence shown here is derived from an EMBL/GenBank/DDBJ whole genome shotgun (WGS) entry which is preliminary data.</text>
</comment>
<protein>
    <recommendedName>
        <fullName evidence="3">YqaJ viral recombinase domain-containing protein</fullName>
    </recommendedName>
</protein>
<dbReference type="EMBL" id="SDHY01000005">
    <property type="protein sequence ID" value="RXK48126.1"/>
    <property type="molecule type" value="Genomic_DNA"/>
</dbReference>
<name>A0A4V1M5B3_9BACT</name>
<sequence>MMLYRLYPTLLNSYALYLNQSRDGNGKIIVDEIEMIERINRVKKPSTEAQKKGVDFERAVTLGEGEEMFQEGIIDKARELLPSKYKTQFYVESRYKNAIIYGYVDGVGDKTAFDLKSTSFYQPGRFAKNHQNLYLLGLQKYGIEQLDYVVTDFQDVYIESYSLQAVDFNPLYQQIESFISFLEENKKFIRDKKIFDRKANDNQLSLFE</sequence>
<dbReference type="OrthoDB" id="943289at2"/>